<dbReference type="GO" id="GO:0006457">
    <property type="term" value="P:protein folding"/>
    <property type="evidence" value="ECO:0007669"/>
    <property type="project" value="InterPro"/>
</dbReference>
<dbReference type="InterPro" id="IPR044666">
    <property type="entry name" value="Cyclophilin_A-like"/>
</dbReference>
<dbReference type="Pfam" id="PF00160">
    <property type="entry name" value="Pro_isomerase"/>
    <property type="match status" value="1"/>
</dbReference>
<dbReference type="PROSITE" id="PS00170">
    <property type="entry name" value="CSA_PPIASE_1"/>
    <property type="match status" value="1"/>
</dbReference>
<evidence type="ECO:0000259" key="5">
    <source>
        <dbReference type="PROSITE" id="PS50072"/>
    </source>
</evidence>
<dbReference type="PANTHER" id="PTHR45625">
    <property type="entry name" value="PEPTIDYL-PROLYL CIS-TRANS ISOMERASE-RELATED"/>
    <property type="match status" value="1"/>
</dbReference>
<dbReference type="InterPro" id="IPR002130">
    <property type="entry name" value="Cyclophilin-type_PPIase_dom"/>
</dbReference>
<feature type="domain" description="PPIase cyclophilin-type" evidence="5">
    <location>
        <begin position="64"/>
        <end position="179"/>
    </location>
</feature>
<proteinExistence type="predicted"/>
<organism evidence="6">
    <name type="scientific">marine metagenome</name>
    <dbReference type="NCBI Taxonomy" id="408172"/>
    <lineage>
        <taxon>unclassified sequences</taxon>
        <taxon>metagenomes</taxon>
        <taxon>ecological metagenomes</taxon>
    </lineage>
</organism>
<name>A0A383AX58_9ZZZZ</name>
<feature type="region of interest" description="Disordered" evidence="4">
    <location>
        <begin position="33"/>
        <end position="55"/>
    </location>
</feature>
<evidence type="ECO:0000256" key="4">
    <source>
        <dbReference type="SAM" id="MobiDB-lite"/>
    </source>
</evidence>
<protein>
    <recommendedName>
        <fullName evidence="1">peptidylprolyl isomerase</fullName>
        <ecNumber evidence="1">5.2.1.8</ecNumber>
    </recommendedName>
</protein>
<keyword evidence="3" id="KW-0413">Isomerase</keyword>
<dbReference type="InterPro" id="IPR020892">
    <property type="entry name" value="Cyclophilin-type_PPIase_CS"/>
</dbReference>
<sequence length="193" mass="20782">VEIRLTLLARLAVLSTLLLAVCLAIACGDTPDSTRISEKPQESESSSPKTYSSAPAMSIDQSKDYSAVFEMETGGQFTVDLYEKLAPKTVNNFVFLANDGFYDGVTFHRVIPGFMAQGGDPTGVGSGNPGYYFDNELHPDALHDGPGILSMANKMEQNGKGTNGSQFFITFKETHFLDGFNSDGSQKDCSSPN</sequence>
<dbReference type="InterPro" id="IPR029000">
    <property type="entry name" value="Cyclophilin-like_dom_sf"/>
</dbReference>
<dbReference type="Gene3D" id="2.40.100.10">
    <property type="entry name" value="Cyclophilin-like"/>
    <property type="match status" value="1"/>
</dbReference>
<accession>A0A383AX58</accession>
<gene>
    <name evidence="6" type="ORF">METZ01_LOCUS464582</name>
</gene>
<dbReference type="EC" id="5.2.1.8" evidence="1"/>
<evidence type="ECO:0000256" key="1">
    <source>
        <dbReference type="ARBA" id="ARBA00013194"/>
    </source>
</evidence>
<feature type="non-terminal residue" evidence="6">
    <location>
        <position position="1"/>
    </location>
</feature>
<evidence type="ECO:0000256" key="3">
    <source>
        <dbReference type="ARBA" id="ARBA00023235"/>
    </source>
</evidence>
<dbReference type="SUPFAM" id="SSF50891">
    <property type="entry name" value="Cyclophilin-like"/>
    <property type="match status" value="1"/>
</dbReference>
<dbReference type="AlphaFoldDB" id="A0A383AX58"/>
<dbReference type="GO" id="GO:0003755">
    <property type="term" value="F:peptidyl-prolyl cis-trans isomerase activity"/>
    <property type="evidence" value="ECO:0007669"/>
    <property type="project" value="UniProtKB-KW"/>
</dbReference>
<dbReference type="PANTHER" id="PTHR45625:SF4">
    <property type="entry name" value="PEPTIDYLPROLYL ISOMERASE DOMAIN AND WD REPEAT-CONTAINING PROTEIN 1"/>
    <property type="match status" value="1"/>
</dbReference>
<keyword evidence="2" id="KW-0697">Rotamase</keyword>
<dbReference type="PROSITE" id="PS50072">
    <property type="entry name" value="CSA_PPIASE_2"/>
    <property type="match status" value="1"/>
</dbReference>
<dbReference type="CDD" id="cd00317">
    <property type="entry name" value="cyclophilin"/>
    <property type="match status" value="1"/>
</dbReference>
<evidence type="ECO:0000256" key="2">
    <source>
        <dbReference type="ARBA" id="ARBA00023110"/>
    </source>
</evidence>
<reference evidence="6" key="1">
    <citation type="submission" date="2018-05" db="EMBL/GenBank/DDBJ databases">
        <authorList>
            <person name="Lanie J.A."/>
            <person name="Ng W.-L."/>
            <person name="Kazmierczak K.M."/>
            <person name="Andrzejewski T.M."/>
            <person name="Davidsen T.M."/>
            <person name="Wayne K.J."/>
            <person name="Tettelin H."/>
            <person name="Glass J.I."/>
            <person name="Rusch D."/>
            <person name="Podicherti R."/>
            <person name="Tsui H.-C.T."/>
            <person name="Winkler M.E."/>
        </authorList>
    </citation>
    <scope>NUCLEOTIDE SEQUENCE</scope>
</reference>
<evidence type="ECO:0000313" key="6">
    <source>
        <dbReference type="EMBL" id="SVE11728.1"/>
    </source>
</evidence>
<dbReference type="EMBL" id="UINC01195252">
    <property type="protein sequence ID" value="SVE11728.1"/>
    <property type="molecule type" value="Genomic_DNA"/>
</dbReference>
<feature type="non-terminal residue" evidence="6">
    <location>
        <position position="193"/>
    </location>
</feature>
<dbReference type="PRINTS" id="PR00153">
    <property type="entry name" value="CSAPPISMRASE"/>
</dbReference>
<feature type="compositionally biased region" description="Low complexity" evidence="4">
    <location>
        <begin position="43"/>
        <end position="53"/>
    </location>
</feature>